<name>V2WTV7_MONRO</name>
<evidence type="ECO:0000313" key="3">
    <source>
        <dbReference type="EMBL" id="ESK85017.1"/>
    </source>
</evidence>
<accession>V2WTV7</accession>
<keyword evidence="4" id="KW-1185">Reference proteome</keyword>
<feature type="transmembrane region" description="Helical" evidence="1">
    <location>
        <begin position="55"/>
        <end position="78"/>
    </location>
</feature>
<evidence type="ECO:0000313" key="4">
    <source>
        <dbReference type="Proteomes" id="UP000017559"/>
    </source>
</evidence>
<keyword evidence="1" id="KW-1133">Transmembrane helix</keyword>
<feature type="transmembrane region" description="Helical" evidence="1">
    <location>
        <begin position="257"/>
        <end position="275"/>
    </location>
</feature>
<dbReference type="STRING" id="1381753.V2WTV7"/>
<evidence type="ECO:0000259" key="2">
    <source>
        <dbReference type="Pfam" id="PF20151"/>
    </source>
</evidence>
<dbReference type="EMBL" id="AWSO01001172">
    <property type="protein sequence ID" value="ESK85017.1"/>
    <property type="molecule type" value="Genomic_DNA"/>
</dbReference>
<evidence type="ECO:0000256" key="1">
    <source>
        <dbReference type="SAM" id="Phobius"/>
    </source>
</evidence>
<sequence>MESVMLELNEGYAWDHYVHSLAEVLATCIFLWDHLITLDSEIQHIWMRPKSRSSIIFLAFRYYTLASVISVQMIFAFCPLDEKVLLWFIVCYAQMLILCRGNDADILYPDQSGLTVILGAWFSPFIVKSYSSYPRVQFAARLFLDLLLALRVYAIYSADRRIAWLFIAAMLIMGGLTGFSLIGQDKIHYPMQRGCHIGTSHQTSLRISAPWTALFVYDAIIFGLTASHTYQFWREAQSNQLPVRQCRRLFSLLFRDGTIYFALIALANLVNILTFHFCGPFMSGGLASFASCISATMLCRLILNLHTMADTELCTIPDTVTWVVETVDVDLDEE</sequence>
<feature type="transmembrane region" description="Helical" evidence="1">
    <location>
        <begin position="281"/>
        <end position="303"/>
    </location>
</feature>
<dbReference type="Proteomes" id="UP000017559">
    <property type="component" value="Unassembled WGS sequence"/>
</dbReference>
<keyword evidence="1" id="KW-0472">Membrane</keyword>
<gene>
    <name evidence="3" type="ORF">Moror_15730</name>
</gene>
<dbReference type="InterPro" id="IPR045340">
    <property type="entry name" value="DUF6533"/>
</dbReference>
<protein>
    <recommendedName>
        <fullName evidence="2">DUF6533 domain-containing protein</fullName>
    </recommendedName>
</protein>
<comment type="caution">
    <text evidence="3">The sequence shown here is derived from an EMBL/GenBank/DDBJ whole genome shotgun (WGS) entry which is preliminary data.</text>
</comment>
<reference evidence="3 4" key="1">
    <citation type="journal article" date="2014" name="BMC Genomics">
        <title>Genome and secretome analysis of the hemibiotrophic fungal pathogen, Moniliophthora roreri, which causes frosty pod rot disease of cacao: mechanisms of the biotrophic and necrotrophic phases.</title>
        <authorList>
            <person name="Meinhardt L.W."/>
            <person name="Costa G.G.L."/>
            <person name="Thomazella D.P.T."/>
            <person name="Teixeira P.J.P.L."/>
            <person name="Carazzolle M.F."/>
            <person name="Schuster S.C."/>
            <person name="Carlson J.E."/>
            <person name="Guiltinan M.J."/>
            <person name="Mieczkowski P."/>
            <person name="Farmer A."/>
            <person name="Ramaraj T."/>
            <person name="Crozier J."/>
            <person name="Davis R.E."/>
            <person name="Shao J."/>
            <person name="Melnick R.L."/>
            <person name="Pereira G.A.G."/>
            <person name="Bailey B.A."/>
        </authorList>
    </citation>
    <scope>NUCLEOTIDE SEQUENCE [LARGE SCALE GENOMIC DNA]</scope>
    <source>
        <strain evidence="3 4">MCA 2997</strain>
    </source>
</reference>
<organism evidence="3 4">
    <name type="scientific">Moniliophthora roreri (strain MCA 2997)</name>
    <name type="common">Cocoa frosty pod rot fungus</name>
    <name type="synonym">Crinipellis roreri</name>
    <dbReference type="NCBI Taxonomy" id="1381753"/>
    <lineage>
        <taxon>Eukaryota</taxon>
        <taxon>Fungi</taxon>
        <taxon>Dikarya</taxon>
        <taxon>Basidiomycota</taxon>
        <taxon>Agaricomycotina</taxon>
        <taxon>Agaricomycetes</taxon>
        <taxon>Agaricomycetidae</taxon>
        <taxon>Agaricales</taxon>
        <taxon>Marasmiineae</taxon>
        <taxon>Marasmiaceae</taxon>
        <taxon>Moniliophthora</taxon>
    </lineage>
</organism>
<feature type="transmembrane region" description="Helical" evidence="1">
    <location>
        <begin position="162"/>
        <end position="183"/>
    </location>
</feature>
<dbReference type="HOGENOM" id="CLU_035509_7_0_1"/>
<proteinExistence type="predicted"/>
<dbReference type="OrthoDB" id="2686513at2759"/>
<feature type="transmembrane region" description="Helical" evidence="1">
    <location>
        <begin position="138"/>
        <end position="156"/>
    </location>
</feature>
<keyword evidence="1" id="KW-0812">Transmembrane</keyword>
<dbReference type="AlphaFoldDB" id="V2WTV7"/>
<feature type="domain" description="DUF6533" evidence="2">
    <location>
        <begin position="26"/>
        <end position="65"/>
    </location>
</feature>
<dbReference type="KEGG" id="mrr:Moror_15730"/>
<dbReference type="Pfam" id="PF20151">
    <property type="entry name" value="DUF6533"/>
    <property type="match status" value="1"/>
</dbReference>